<dbReference type="GO" id="GO:0015271">
    <property type="term" value="F:outward rectifier potassium channel activity"/>
    <property type="evidence" value="ECO:0007669"/>
    <property type="project" value="TreeGrafter"/>
</dbReference>
<dbReference type="VEuPathDB" id="FungiDB:YALI0_E03234g"/>
<evidence type="ECO:0000313" key="12">
    <source>
        <dbReference type="EMBL" id="AOW04887.1"/>
    </source>
</evidence>
<evidence type="ECO:0000256" key="1">
    <source>
        <dbReference type="ARBA" id="ARBA00004141"/>
    </source>
</evidence>
<dbReference type="PANTHER" id="PTHR11003">
    <property type="entry name" value="POTASSIUM CHANNEL, SUBFAMILY K"/>
    <property type="match status" value="1"/>
</dbReference>
<keyword evidence="5 8" id="KW-0406">Ion transport</keyword>
<dbReference type="GO" id="GO:0005886">
    <property type="term" value="C:plasma membrane"/>
    <property type="evidence" value="ECO:0007669"/>
    <property type="project" value="TreeGrafter"/>
</dbReference>
<evidence type="ECO:0000256" key="3">
    <source>
        <dbReference type="ARBA" id="ARBA00022692"/>
    </source>
</evidence>
<feature type="transmembrane region" description="Helical" evidence="10">
    <location>
        <begin position="279"/>
        <end position="302"/>
    </location>
</feature>
<keyword evidence="2 8" id="KW-0813">Transport</keyword>
<keyword evidence="7 8" id="KW-0407">Ion channel</keyword>
<dbReference type="GeneID" id="2912137"/>
<feature type="region of interest" description="Disordered" evidence="9">
    <location>
        <begin position="636"/>
        <end position="658"/>
    </location>
</feature>
<feature type="region of interest" description="Disordered" evidence="9">
    <location>
        <begin position="1"/>
        <end position="27"/>
    </location>
</feature>
<evidence type="ECO:0000256" key="6">
    <source>
        <dbReference type="ARBA" id="ARBA00023136"/>
    </source>
</evidence>
<dbReference type="VEuPathDB" id="FungiDB:YALI1_E03904g"/>
<dbReference type="SUPFAM" id="SSF81324">
    <property type="entry name" value="Voltage-gated potassium channels"/>
    <property type="match status" value="2"/>
</dbReference>
<dbReference type="FunFam" id="1.10.287.70:FF:000198">
    <property type="entry name" value="TOK2 potassium channel"/>
    <property type="match status" value="1"/>
</dbReference>
<organism evidence="12 13">
    <name type="scientific">Yarrowia lipolytica</name>
    <name type="common">Candida lipolytica</name>
    <dbReference type="NCBI Taxonomy" id="4952"/>
    <lineage>
        <taxon>Eukaryota</taxon>
        <taxon>Fungi</taxon>
        <taxon>Dikarya</taxon>
        <taxon>Ascomycota</taxon>
        <taxon>Saccharomycotina</taxon>
        <taxon>Dipodascomycetes</taxon>
        <taxon>Dipodascales</taxon>
        <taxon>Dipodascales incertae sedis</taxon>
        <taxon>Yarrowia</taxon>
    </lineage>
</organism>
<dbReference type="AlphaFoldDB" id="A0A1D8NGY1"/>
<evidence type="ECO:0000259" key="11">
    <source>
        <dbReference type="Pfam" id="PF07885"/>
    </source>
</evidence>
<keyword evidence="3 8" id="KW-0812">Transmembrane</keyword>
<gene>
    <name evidence="12" type="ORF">YALI1_E03904g</name>
</gene>
<dbReference type="RefSeq" id="XP_503490.3">
    <property type="nucleotide sequence ID" value="XM_503490.3"/>
</dbReference>
<dbReference type="PANTHER" id="PTHR11003:SF342">
    <property type="entry name" value="OUTWARD-RECTIFIER POTASSIUM CHANNEL TOK1"/>
    <property type="match status" value="1"/>
</dbReference>
<feature type="compositionally biased region" description="Basic and acidic residues" evidence="9">
    <location>
        <begin position="11"/>
        <end position="27"/>
    </location>
</feature>
<sequence length="830" mass="92848">MGKLHPLHRKPKEEHLKVDPDSKNFKRGLHDREAVGGTNYKIAKNNFKKKHAQHHHHIPHHLHHHVNTTDPAELADTQETLMSLKQVTNTKDIDALDYLNNLEVSVGSSGFATWYMISSSFPLIAAAIGPLANMCAIAALTEAWLEYRDGNIPESDGGTLYNTIKDPAWVTALNAVSLAIGVTANMSMLLNFAGRINYTASQVISICGFGSAAIMLLVLTMVTKFVLLEDDMQLSASYWHGIMTFACYMACSILLFFNEFGHLLGFYGATFNLNQAQRGLMLQNISLAVWTASGAGLFQYLMDLSYPDALYFCHVSILTIGLGDIHPLGNLERALIIPYALIGTLMLGLIISSIRSMIIDSSSKTLAWNHAERNRKKEYHELLKQTVDPEKERELFEKMREFHKQAEKYRTWLNLTVAIITFGAFLCLGAMCFKFVEHWSYWTAVYFCLLCLTTIGYGDVYPQSSVGKAFFIVWSMAAVPMMTILISSMGDTVIAKVVQFTDVFGDWALAFPSLNPYSHNPPPTDPEKGEETATDSENGAKDQASKETEKDPEVKRKISELENDINTIRDLAKALNDVFSNAIEDPLRKYSFEEWREMMHLVGRVPHLVGAGEINRSEVPQYNHEFWAQTRGHSEEPEIPAAPSAAPVKLPPPANDSVEDVDEEIGEIASMIEQEREDELMENAKLEHNLKKSGVSPAHYNDFSEHVDTASLVLPARVRFEEGGNNNLAFLAPKKIDGRPQFWLSDSSPLRFPVRENRVFLKKYINALDETARTMLEKHCRQEPDLSKGNTGVIENCSCESLNEHSRSTNVGDEDVKNNAEPTPEVGGQT</sequence>
<dbReference type="GO" id="GO:0030322">
    <property type="term" value="P:stabilization of membrane potential"/>
    <property type="evidence" value="ECO:0007669"/>
    <property type="project" value="TreeGrafter"/>
</dbReference>
<evidence type="ECO:0000256" key="8">
    <source>
        <dbReference type="RuleBase" id="RU003857"/>
    </source>
</evidence>
<keyword evidence="4 10" id="KW-1133">Transmembrane helix</keyword>
<keyword evidence="6 10" id="KW-0472">Membrane</keyword>
<accession>A0A1D8NGY1</accession>
<evidence type="ECO:0000256" key="4">
    <source>
        <dbReference type="ARBA" id="ARBA00022989"/>
    </source>
</evidence>
<dbReference type="KEGG" id="yli:2912137"/>
<dbReference type="InterPro" id="IPR013099">
    <property type="entry name" value="K_chnl_dom"/>
</dbReference>
<feature type="domain" description="Potassium channel" evidence="11">
    <location>
        <begin position="288"/>
        <end position="358"/>
    </location>
</feature>
<protein>
    <recommendedName>
        <fullName evidence="11">Potassium channel domain-containing protein</fullName>
    </recommendedName>
</protein>
<proteinExistence type="inferred from homology"/>
<evidence type="ECO:0000256" key="10">
    <source>
        <dbReference type="SAM" id="Phobius"/>
    </source>
</evidence>
<feature type="transmembrane region" description="Helical" evidence="10">
    <location>
        <begin position="469"/>
        <end position="490"/>
    </location>
</feature>
<dbReference type="Proteomes" id="UP000182444">
    <property type="component" value="Chromosome 1E"/>
</dbReference>
<comment type="subcellular location">
    <subcellularLocation>
        <location evidence="1">Membrane</location>
        <topology evidence="1">Multi-pass membrane protein</topology>
    </subcellularLocation>
</comment>
<feature type="region of interest" description="Disordered" evidence="9">
    <location>
        <begin position="803"/>
        <end position="830"/>
    </location>
</feature>
<feature type="transmembrane region" description="Helical" evidence="10">
    <location>
        <begin position="168"/>
        <end position="191"/>
    </location>
</feature>
<dbReference type="InterPro" id="IPR003280">
    <property type="entry name" value="2pore_dom_K_chnl"/>
</dbReference>
<dbReference type="PRINTS" id="PR01333">
    <property type="entry name" value="2POREKCHANEL"/>
</dbReference>
<feature type="transmembrane region" description="Helical" evidence="10">
    <location>
        <begin position="336"/>
        <end position="354"/>
    </location>
</feature>
<feature type="transmembrane region" description="Helical" evidence="10">
    <location>
        <begin position="412"/>
        <end position="433"/>
    </location>
</feature>
<evidence type="ECO:0000313" key="13">
    <source>
        <dbReference type="Proteomes" id="UP000182444"/>
    </source>
</evidence>
<dbReference type="eggNOG" id="KOG1418">
    <property type="taxonomic scope" value="Eukaryota"/>
</dbReference>
<dbReference type="Gene3D" id="1.10.287.70">
    <property type="match status" value="2"/>
</dbReference>
<feature type="transmembrane region" description="Helical" evidence="10">
    <location>
        <begin position="439"/>
        <end position="457"/>
    </location>
</feature>
<feature type="compositionally biased region" description="Basic and acidic residues" evidence="9">
    <location>
        <begin position="538"/>
        <end position="558"/>
    </location>
</feature>
<evidence type="ECO:0000256" key="7">
    <source>
        <dbReference type="ARBA" id="ARBA00023303"/>
    </source>
</evidence>
<feature type="transmembrane region" description="Helical" evidence="10">
    <location>
        <begin position="203"/>
        <end position="226"/>
    </location>
</feature>
<feature type="compositionally biased region" description="Basic residues" evidence="9">
    <location>
        <begin position="1"/>
        <end position="10"/>
    </location>
</feature>
<dbReference type="EMBL" id="CP017557">
    <property type="protein sequence ID" value="AOW04887.1"/>
    <property type="molecule type" value="Genomic_DNA"/>
</dbReference>
<dbReference type="Pfam" id="PF07885">
    <property type="entry name" value="Ion_trans_2"/>
    <property type="match status" value="2"/>
</dbReference>
<feature type="transmembrane region" description="Helical" evidence="10">
    <location>
        <begin position="123"/>
        <end position="145"/>
    </location>
</feature>
<evidence type="ECO:0000256" key="9">
    <source>
        <dbReference type="SAM" id="MobiDB-lite"/>
    </source>
</evidence>
<dbReference type="GO" id="GO:0022841">
    <property type="term" value="F:potassium ion leak channel activity"/>
    <property type="evidence" value="ECO:0007669"/>
    <property type="project" value="TreeGrafter"/>
</dbReference>
<reference evidence="12 13" key="1">
    <citation type="journal article" date="2016" name="PLoS ONE">
        <title>Sequence Assembly of Yarrowia lipolytica Strain W29/CLIB89 Shows Transposable Element Diversity.</title>
        <authorList>
            <person name="Magnan C."/>
            <person name="Yu J."/>
            <person name="Chang I."/>
            <person name="Jahn E."/>
            <person name="Kanomata Y."/>
            <person name="Wu J."/>
            <person name="Zeller M."/>
            <person name="Oakes M."/>
            <person name="Baldi P."/>
            <person name="Sandmeyer S."/>
        </authorList>
    </citation>
    <scope>NUCLEOTIDE SEQUENCE [LARGE SCALE GENOMIC DNA]</scope>
    <source>
        <strain evidence="13">CLIB89(W29)</strain>
    </source>
</reference>
<evidence type="ECO:0000256" key="5">
    <source>
        <dbReference type="ARBA" id="ARBA00023065"/>
    </source>
</evidence>
<feature type="transmembrane region" description="Helical" evidence="10">
    <location>
        <begin position="238"/>
        <end position="258"/>
    </location>
</feature>
<name>A0A1D8NGY1_YARLL</name>
<feature type="domain" description="Potassium channel" evidence="11">
    <location>
        <begin position="422"/>
        <end position="493"/>
    </location>
</feature>
<comment type="similarity">
    <text evidence="8">Belongs to the two pore domain potassium channel (TC 1.A.1.8) family.</text>
</comment>
<feature type="region of interest" description="Disordered" evidence="9">
    <location>
        <begin position="517"/>
        <end position="558"/>
    </location>
</feature>
<evidence type="ECO:0000256" key="2">
    <source>
        <dbReference type="ARBA" id="ARBA00022448"/>
    </source>
</evidence>